<accession>A0A8R2R3A9</accession>
<protein>
    <submittedName>
        <fullName evidence="1">Uncharacterized protein</fullName>
    </submittedName>
</protein>
<dbReference type="EnsemblMetazoa" id="XM_038015733.1">
    <property type="protein sequence ID" value="XP_037871661.1"/>
    <property type="gene ID" value="LOC119629570"/>
</dbReference>
<proteinExistence type="predicted"/>
<dbReference type="RefSeq" id="XP_037871661.1">
    <property type="nucleotide sequence ID" value="XM_038015733.2"/>
</dbReference>
<reference evidence="1" key="2">
    <citation type="submission" date="2022-06" db="UniProtKB">
        <authorList>
            <consortium name="EnsemblMetazoa"/>
        </authorList>
    </citation>
    <scope>IDENTIFICATION</scope>
    <source>
        <strain evidence="1">p50T (Dazao)</strain>
    </source>
</reference>
<dbReference type="KEGG" id="bmor:119629570"/>
<sequence>MNNVSQENFIFDFDNDILSQYDDNFALDTCLNDYEREITDRSSQKDENAKCIVSKKISSIKTVKGQDAQVNNNNNIAPKFGKHMKTSAKRKKFIPPTKCKKIQNNDDGTNNRSNVGITNKCLDDTFYATHQLGLNVESQNDQLDKMKEVTTNVLVESSIPSDCSQSNRFKNEYFHTHNVTGQACSPNIEDSLLLKHKTDTHYTQSCGNVKVVNVDRKTKTDSLGGLIFNSINLLNDNNLTPCAFTRESSSSTVTELSRTQSTTSVISLKTYKNLDDKSFTVNHNIPSGAEYFELFNNSLVKKIFTPVVMTVKYGDIGFNMKYSDYMKTAGPMEHVNPEVNDTINKIITMYPEENRKLLRK</sequence>
<evidence type="ECO:0000313" key="2">
    <source>
        <dbReference type="Proteomes" id="UP000005204"/>
    </source>
</evidence>
<evidence type="ECO:0000313" key="1">
    <source>
        <dbReference type="EnsemblMetazoa" id="XP_037871661.1"/>
    </source>
</evidence>
<name>A0A8R2R3A9_BOMMO</name>
<dbReference type="Proteomes" id="UP000005204">
    <property type="component" value="Unassembled WGS sequence"/>
</dbReference>
<organism evidence="1 2">
    <name type="scientific">Bombyx mori</name>
    <name type="common">Silk moth</name>
    <dbReference type="NCBI Taxonomy" id="7091"/>
    <lineage>
        <taxon>Eukaryota</taxon>
        <taxon>Metazoa</taxon>
        <taxon>Ecdysozoa</taxon>
        <taxon>Arthropoda</taxon>
        <taxon>Hexapoda</taxon>
        <taxon>Insecta</taxon>
        <taxon>Pterygota</taxon>
        <taxon>Neoptera</taxon>
        <taxon>Endopterygota</taxon>
        <taxon>Lepidoptera</taxon>
        <taxon>Glossata</taxon>
        <taxon>Ditrysia</taxon>
        <taxon>Bombycoidea</taxon>
        <taxon>Bombycidae</taxon>
        <taxon>Bombycinae</taxon>
        <taxon>Bombyx</taxon>
    </lineage>
</organism>
<reference evidence="2" key="1">
    <citation type="journal article" date="2008" name="Insect Biochem. Mol. Biol.">
        <title>The genome of a lepidopteran model insect, the silkworm Bombyx mori.</title>
        <authorList>
            <consortium name="International Silkworm Genome Consortium"/>
        </authorList>
    </citation>
    <scope>NUCLEOTIDE SEQUENCE [LARGE SCALE GENOMIC DNA]</scope>
    <source>
        <strain evidence="2">p50T</strain>
    </source>
</reference>
<keyword evidence="2" id="KW-1185">Reference proteome</keyword>
<dbReference type="AlphaFoldDB" id="A0A8R2R3A9"/>
<dbReference type="GeneID" id="119629570"/>